<sequence>MQYVPERLAPEFEQRFRYANDQSDYLLKHSSGIDSLLFIFHRYWRKALLDSTKNYDGELAKELCHFFNVADTIPVDSLNAPFNAYIKSKNYYATDGIGKVGKLYDLLVWRRQTDTTYSFHLNKEHLKVRVVLMQQFISLGWEEYASLGKFYPGGWALKDALYCVSDAYDKKSEKFLVSYLAHEGRHLKDYALFPGIEGKDLEYRAKLTELSMVNNMMYSLINFFIKNSNKNSVNDHPLANYNVMSALSKHFFHKEFEDDLSQWKKLPVKQINKAAYHLLKANTKAMRNLYKQQQHDKA</sequence>
<dbReference type="AlphaFoldDB" id="A0A3E1P369"/>
<dbReference type="EMBL" id="QTJV01000004">
    <property type="protein sequence ID" value="RFM34570.1"/>
    <property type="molecule type" value="Genomic_DNA"/>
</dbReference>
<evidence type="ECO:0000313" key="1">
    <source>
        <dbReference type="EMBL" id="RFM34570.1"/>
    </source>
</evidence>
<protein>
    <submittedName>
        <fullName evidence="1">Uncharacterized protein</fullName>
    </submittedName>
</protein>
<keyword evidence="2" id="KW-1185">Reference proteome</keyword>
<organism evidence="1 2">
    <name type="scientific">Chitinophaga silvisoli</name>
    <dbReference type="NCBI Taxonomy" id="2291814"/>
    <lineage>
        <taxon>Bacteria</taxon>
        <taxon>Pseudomonadati</taxon>
        <taxon>Bacteroidota</taxon>
        <taxon>Chitinophagia</taxon>
        <taxon>Chitinophagales</taxon>
        <taxon>Chitinophagaceae</taxon>
        <taxon>Chitinophaga</taxon>
    </lineage>
</organism>
<name>A0A3E1P369_9BACT</name>
<dbReference type="Proteomes" id="UP000261174">
    <property type="component" value="Unassembled WGS sequence"/>
</dbReference>
<comment type="caution">
    <text evidence="1">The sequence shown here is derived from an EMBL/GenBank/DDBJ whole genome shotgun (WGS) entry which is preliminary data.</text>
</comment>
<proteinExistence type="predicted"/>
<reference evidence="1 2" key="1">
    <citation type="submission" date="2018-08" db="EMBL/GenBank/DDBJ databases">
        <title>Chitinophaga sp. K20C18050901, a novel bacterium isolated from forest soil.</title>
        <authorList>
            <person name="Wang C."/>
        </authorList>
    </citation>
    <scope>NUCLEOTIDE SEQUENCE [LARGE SCALE GENOMIC DNA]</scope>
    <source>
        <strain evidence="1 2">K20C18050901</strain>
    </source>
</reference>
<accession>A0A3E1P369</accession>
<evidence type="ECO:0000313" key="2">
    <source>
        <dbReference type="Proteomes" id="UP000261174"/>
    </source>
</evidence>
<gene>
    <name evidence="1" type="ORF">DXN04_14980</name>
</gene>